<gene>
    <name evidence="5" type="ORF">LCB40_13490</name>
</gene>
<feature type="domain" description="HotDog ACOT-type" evidence="4">
    <location>
        <begin position="6"/>
        <end position="117"/>
    </location>
</feature>
<keyword evidence="2 3" id="KW-0378">Hydrolase</keyword>
<dbReference type="SUPFAM" id="SSF54637">
    <property type="entry name" value="Thioesterase/thiol ester dehydrase-isomerase"/>
    <property type="match status" value="1"/>
</dbReference>
<evidence type="ECO:0000313" key="5">
    <source>
        <dbReference type="EMBL" id="GFZ27469.1"/>
    </source>
</evidence>
<proteinExistence type="inferred from homology"/>
<dbReference type="GO" id="GO:0006637">
    <property type="term" value="P:acyl-CoA metabolic process"/>
    <property type="evidence" value="ECO:0007669"/>
    <property type="project" value="TreeGrafter"/>
</dbReference>
<organism evidence="5 6">
    <name type="scientific">Lactobacillus corticis</name>
    <dbReference type="NCBI Taxonomy" id="2201249"/>
    <lineage>
        <taxon>Bacteria</taxon>
        <taxon>Bacillati</taxon>
        <taxon>Bacillota</taxon>
        <taxon>Bacilli</taxon>
        <taxon>Lactobacillales</taxon>
        <taxon>Lactobacillaceae</taxon>
        <taxon>Lactobacillus</taxon>
    </lineage>
</organism>
<dbReference type="CDD" id="cd03442">
    <property type="entry name" value="BFIT_BACH"/>
    <property type="match status" value="1"/>
</dbReference>
<dbReference type="InterPro" id="IPR040170">
    <property type="entry name" value="Cytosol_ACT"/>
</dbReference>
<accession>A0A916QHK6</accession>
<dbReference type="InterPro" id="IPR006683">
    <property type="entry name" value="Thioestr_dom"/>
</dbReference>
<dbReference type="Gene3D" id="3.10.129.10">
    <property type="entry name" value="Hotdog Thioesterase"/>
    <property type="match status" value="1"/>
</dbReference>
<dbReference type="GO" id="GO:0005737">
    <property type="term" value="C:cytoplasm"/>
    <property type="evidence" value="ECO:0007669"/>
    <property type="project" value="TreeGrafter"/>
</dbReference>
<sequence>MSNNSFYREECGRFIVAPGMLNHMNILHGGVLVTHLDSAIGILVSEYNHSLAVTGRINYFSFTKRAVVGDHISFELTLLQTSKHTMMVYADVLRKTLDGEKTVIGSGIFTFVAVDSNFTPVPVKPLTITDPEQKAFIQTKLAKYKK</sequence>
<dbReference type="Pfam" id="PF03061">
    <property type="entry name" value="4HBT"/>
    <property type="match status" value="1"/>
</dbReference>
<evidence type="ECO:0000256" key="1">
    <source>
        <dbReference type="ARBA" id="ARBA00010458"/>
    </source>
</evidence>
<dbReference type="GO" id="GO:0052816">
    <property type="term" value="F:long-chain fatty acyl-CoA hydrolase activity"/>
    <property type="evidence" value="ECO:0007669"/>
    <property type="project" value="TreeGrafter"/>
</dbReference>
<evidence type="ECO:0000313" key="6">
    <source>
        <dbReference type="Proteomes" id="UP000677218"/>
    </source>
</evidence>
<dbReference type="InterPro" id="IPR029069">
    <property type="entry name" value="HotDog_dom_sf"/>
</dbReference>
<dbReference type="InterPro" id="IPR033120">
    <property type="entry name" value="HOTDOG_ACOT"/>
</dbReference>
<dbReference type="EMBL" id="BMAY01000011">
    <property type="protein sequence ID" value="GFZ27469.1"/>
    <property type="molecule type" value="Genomic_DNA"/>
</dbReference>
<dbReference type="PROSITE" id="PS51770">
    <property type="entry name" value="HOTDOG_ACOT"/>
    <property type="match status" value="1"/>
</dbReference>
<dbReference type="AlphaFoldDB" id="A0A916QHK6"/>
<protein>
    <submittedName>
        <fullName evidence="5">Acyl-CoA thioesterase</fullName>
    </submittedName>
</protein>
<dbReference type="PANTHER" id="PTHR11049">
    <property type="entry name" value="ACYL COENZYME A THIOESTER HYDROLASE"/>
    <property type="match status" value="1"/>
</dbReference>
<evidence type="ECO:0000256" key="2">
    <source>
        <dbReference type="ARBA" id="ARBA00022801"/>
    </source>
</evidence>
<evidence type="ECO:0000259" key="4">
    <source>
        <dbReference type="PROSITE" id="PS51770"/>
    </source>
</evidence>
<reference evidence="5" key="1">
    <citation type="submission" date="2020-08" db="EMBL/GenBank/DDBJ databases">
        <title>Taxonomic study for Lactobacillus species isolated from hardwood bark.</title>
        <authorList>
            <person name="Tohno M."/>
            <person name="Tanizawa Y."/>
        </authorList>
    </citation>
    <scope>NUCLEOTIDE SEQUENCE</scope>
    <source>
        <strain evidence="5">B40</strain>
    </source>
</reference>
<keyword evidence="6" id="KW-1185">Reference proteome</keyword>
<comment type="caution">
    <text evidence="5">The sequence shown here is derived from an EMBL/GenBank/DDBJ whole genome shotgun (WGS) entry which is preliminary data.</text>
</comment>
<name>A0A916QHK6_9LACO</name>
<comment type="similarity">
    <text evidence="1">Belongs to the acyl coenzyme A hydrolase family.</text>
</comment>
<dbReference type="Proteomes" id="UP000677218">
    <property type="component" value="Unassembled WGS sequence"/>
</dbReference>
<dbReference type="RefSeq" id="WP_212781157.1">
    <property type="nucleotide sequence ID" value="NZ_BMAY01000011.1"/>
</dbReference>
<evidence type="ECO:0000256" key="3">
    <source>
        <dbReference type="PROSITE-ProRule" id="PRU01106"/>
    </source>
</evidence>